<proteinExistence type="predicted"/>
<evidence type="ECO:0000256" key="1">
    <source>
        <dbReference type="SAM" id="Coils"/>
    </source>
</evidence>
<evidence type="ECO:0000259" key="2">
    <source>
        <dbReference type="Pfam" id="PF01926"/>
    </source>
</evidence>
<evidence type="ECO:0000313" key="4">
    <source>
        <dbReference type="Proteomes" id="UP000008063"/>
    </source>
</evidence>
<sequence length="263" mass="29310">MVAVMGATGTGKSSFIRLLTKDENIHIGHGQESQTDQINTSCYFDPSIGRSVVLVDTPGFDDSRDGVSDVDILEKIAKFLQDGGGRKLNGIIYMHRISDPRMGGSSRKNLRMFKQLCGDGTLKNVCIVTTNWSRVTESEGASREKELGTNGNFFKPLLDAGAQLVRHDKELQSAQPIMSKLISKTAVTTQLQAELGEGRVLRDTSAGSVLSEEMKELIERHQKAMRALKQEMEEAAREKDEALKAELEEERTRWRRQNRIARS</sequence>
<dbReference type="Pfam" id="PF01926">
    <property type="entry name" value="MMR_HSR1"/>
    <property type="match status" value="1"/>
</dbReference>
<dbReference type="OMA" id="SAYRLKC"/>
<keyword evidence="1" id="KW-0175">Coiled coil</keyword>
<dbReference type="InterPro" id="IPR027417">
    <property type="entry name" value="P-loop_NTPase"/>
</dbReference>
<gene>
    <name evidence="3" type="ORF">SERLA73DRAFT_188041</name>
</gene>
<dbReference type="GO" id="GO:0005525">
    <property type="term" value="F:GTP binding"/>
    <property type="evidence" value="ECO:0007669"/>
    <property type="project" value="InterPro"/>
</dbReference>
<evidence type="ECO:0000313" key="3">
    <source>
        <dbReference type="EMBL" id="EGN94257.1"/>
    </source>
</evidence>
<keyword evidence="4" id="KW-1185">Reference proteome</keyword>
<name>F8QBP6_SERL3</name>
<dbReference type="SUPFAM" id="SSF52540">
    <property type="entry name" value="P-loop containing nucleoside triphosphate hydrolases"/>
    <property type="match status" value="1"/>
</dbReference>
<dbReference type="InParanoid" id="F8QBP6"/>
<dbReference type="AlphaFoldDB" id="F8QBP6"/>
<dbReference type="Proteomes" id="UP000008063">
    <property type="component" value="Unassembled WGS sequence"/>
</dbReference>
<accession>F8QBP6</accession>
<reference evidence="4" key="1">
    <citation type="journal article" date="2011" name="Science">
        <title>The plant cell wall-decomposing machinery underlies the functional diversity of forest fungi.</title>
        <authorList>
            <person name="Eastwood D.C."/>
            <person name="Floudas D."/>
            <person name="Binder M."/>
            <person name="Majcherczyk A."/>
            <person name="Schneider P."/>
            <person name="Aerts A."/>
            <person name="Asiegbu F.O."/>
            <person name="Baker S.E."/>
            <person name="Barry K."/>
            <person name="Bendiksby M."/>
            <person name="Blumentritt M."/>
            <person name="Coutinho P.M."/>
            <person name="Cullen D."/>
            <person name="de Vries R.P."/>
            <person name="Gathman A."/>
            <person name="Goodell B."/>
            <person name="Henrissat B."/>
            <person name="Ihrmark K."/>
            <person name="Kauserud H."/>
            <person name="Kohler A."/>
            <person name="LaButti K."/>
            <person name="Lapidus A."/>
            <person name="Lavin J.L."/>
            <person name="Lee Y.-H."/>
            <person name="Lindquist E."/>
            <person name="Lilly W."/>
            <person name="Lucas S."/>
            <person name="Morin E."/>
            <person name="Murat C."/>
            <person name="Oguiza J.A."/>
            <person name="Park J."/>
            <person name="Pisabarro A.G."/>
            <person name="Riley R."/>
            <person name="Rosling A."/>
            <person name="Salamov A."/>
            <person name="Schmidt O."/>
            <person name="Schmutz J."/>
            <person name="Skrede I."/>
            <person name="Stenlid J."/>
            <person name="Wiebenga A."/>
            <person name="Xie X."/>
            <person name="Kuees U."/>
            <person name="Hibbett D.S."/>
            <person name="Hoffmeister D."/>
            <person name="Hoegberg N."/>
            <person name="Martin F."/>
            <person name="Grigoriev I.V."/>
            <person name="Watkinson S.C."/>
        </authorList>
    </citation>
    <scope>NUCLEOTIDE SEQUENCE [LARGE SCALE GENOMIC DNA]</scope>
    <source>
        <strain evidence="4">strain S7.3</strain>
    </source>
</reference>
<dbReference type="Gene3D" id="3.40.50.300">
    <property type="entry name" value="P-loop containing nucleotide triphosphate hydrolases"/>
    <property type="match status" value="1"/>
</dbReference>
<protein>
    <recommendedName>
        <fullName evidence="2">G domain-containing protein</fullName>
    </recommendedName>
</protein>
<dbReference type="InterPro" id="IPR006073">
    <property type="entry name" value="GTP-bd"/>
</dbReference>
<dbReference type="CDD" id="cd00882">
    <property type="entry name" value="Ras_like_GTPase"/>
    <property type="match status" value="1"/>
</dbReference>
<feature type="coiled-coil region" evidence="1">
    <location>
        <begin position="211"/>
        <end position="257"/>
    </location>
</feature>
<dbReference type="EMBL" id="GL945488">
    <property type="protein sequence ID" value="EGN94257.1"/>
    <property type="molecule type" value="Genomic_DNA"/>
</dbReference>
<feature type="domain" description="G" evidence="2">
    <location>
        <begin position="2"/>
        <end position="63"/>
    </location>
</feature>
<dbReference type="OrthoDB" id="8954335at2759"/>
<dbReference type="HOGENOM" id="CLU_018003_2_0_1"/>
<organism evidence="4">
    <name type="scientific">Serpula lacrymans var. lacrymans (strain S7.3)</name>
    <name type="common">Dry rot fungus</name>
    <dbReference type="NCBI Taxonomy" id="936435"/>
    <lineage>
        <taxon>Eukaryota</taxon>
        <taxon>Fungi</taxon>
        <taxon>Dikarya</taxon>
        <taxon>Basidiomycota</taxon>
        <taxon>Agaricomycotina</taxon>
        <taxon>Agaricomycetes</taxon>
        <taxon>Agaricomycetidae</taxon>
        <taxon>Boletales</taxon>
        <taxon>Coniophorineae</taxon>
        <taxon>Serpulaceae</taxon>
        <taxon>Serpula</taxon>
    </lineage>
</organism>